<evidence type="ECO:0000313" key="3">
    <source>
        <dbReference type="Proteomes" id="UP001415857"/>
    </source>
</evidence>
<dbReference type="PANTHER" id="PTHR33670">
    <property type="entry name" value="SPLICING FACTOR, PROLINE- AND GLUTAMINE-RICH-LIKE"/>
    <property type="match status" value="1"/>
</dbReference>
<feature type="compositionally biased region" description="Polar residues" evidence="1">
    <location>
        <begin position="80"/>
        <end position="101"/>
    </location>
</feature>
<dbReference type="Pfam" id="PF15365">
    <property type="entry name" value="PNRC"/>
    <property type="match status" value="1"/>
</dbReference>
<protein>
    <submittedName>
        <fullName evidence="2">Uncharacterized protein</fullName>
    </submittedName>
</protein>
<reference evidence="2 3" key="1">
    <citation type="journal article" date="2024" name="Plant J.">
        <title>Genome sequences and population genomics reveal climatic adaptation and genomic divergence between two closely related sweetgum species.</title>
        <authorList>
            <person name="Xu W.Q."/>
            <person name="Ren C.Q."/>
            <person name="Zhang X.Y."/>
            <person name="Comes H.P."/>
            <person name="Liu X.H."/>
            <person name="Li Y.G."/>
            <person name="Kettle C.J."/>
            <person name="Jalonen R."/>
            <person name="Gaisberger H."/>
            <person name="Ma Y.Z."/>
            <person name="Qiu Y.X."/>
        </authorList>
    </citation>
    <scope>NUCLEOTIDE SEQUENCE [LARGE SCALE GENOMIC DNA]</scope>
    <source>
        <strain evidence="2">Hangzhou</strain>
    </source>
</reference>
<feature type="region of interest" description="Disordered" evidence="1">
    <location>
        <begin position="1"/>
        <end position="127"/>
    </location>
</feature>
<dbReference type="GO" id="GO:0016071">
    <property type="term" value="P:mRNA metabolic process"/>
    <property type="evidence" value="ECO:0007669"/>
    <property type="project" value="UniProtKB-ARBA"/>
</dbReference>
<feature type="compositionally biased region" description="Polar residues" evidence="1">
    <location>
        <begin position="7"/>
        <end position="23"/>
    </location>
</feature>
<dbReference type="PANTHER" id="PTHR33670:SF14">
    <property type="entry name" value="T20H2.15 PROTEIN"/>
    <property type="match status" value="1"/>
</dbReference>
<dbReference type="InterPro" id="IPR028322">
    <property type="entry name" value="PNRC-like_rgn"/>
</dbReference>
<organism evidence="2 3">
    <name type="scientific">Liquidambar formosana</name>
    <name type="common">Formosan gum</name>
    <dbReference type="NCBI Taxonomy" id="63359"/>
    <lineage>
        <taxon>Eukaryota</taxon>
        <taxon>Viridiplantae</taxon>
        <taxon>Streptophyta</taxon>
        <taxon>Embryophyta</taxon>
        <taxon>Tracheophyta</taxon>
        <taxon>Spermatophyta</taxon>
        <taxon>Magnoliopsida</taxon>
        <taxon>eudicotyledons</taxon>
        <taxon>Gunneridae</taxon>
        <taxon>Pentapetalae</taxon>
        <taxon>Saxifragales</taxon>
        <taxon>Altingiaceae</taxon>
        <taxon>Liquidambar</taxon>
    </lineage>
</organism>
<dbReference type="AlphaFoldDB" id="A0AAP0R6P2"/>
<dbReference type="EMBL" id="JBBPBK010000014">
    <property type="protein sequence ID" value="KAK9270224.1"/>
    <property type="molecule type" value="Genomic_DNA"/>
</dbReference>
<evidence type="ECO:0000313" key="2">
    <source>
        <dbReference type="EMBL" id="KAK9270224.1"/>
    </source>
</evidence>
<sequence>MDAILMPSSSDQSISPYKQQQIRNPKKNTRHFISRPSENLAPPKINHGGILFTPPPPPSLSFSLPPSQQPPLLPLPITKPYNSLNSLPPRTRGLSCSPTSRKFNKKSKPSNSPVKEDTKQVLKSSASPREVSGCLVIASTNRLGPDPEDLPKDVSRVFSGNSVIMTGVMGDLEKFSGSVFTLSPPPSSLPLPKFSLRPTKLSCNAEAAGIDAGATDNLRRLLRLR</sequence>
<proteinExistence type="predicted"/>
<keyword evidence="3" id="KW-1185">Reference proteome</keyword>
<comment type="caution">
    <text evidence="2">The sequence shown here is derived from an EMBL/GenBank/DDBJ whole genome shotgun (WGS) entry which is preliminary data.</text>
</comment>
<gene>
    <name evidence="2" type="ORF">L1049_025801</name>
</gene>
<accession>A0AAP0R6P2</accession>
<name>A0AAP0R6P2_LIQFO</name>
<feature type="compositionally biased region" description="Basic residues" evidence="1">
    <location>
        <begin position="24"/>
        <end position="33"/>
    </location>
</feature>
<evidence type="ECO:0000256" key="1">
    <source>
        <dbReference type="SAM" id="MobiDB-lite"/>
    </source>
</evidence>
<dbReference type="Proteomes" id="UP001415857">
    <property type="component" value="Unassembled WGS sequence"/>
</dbReference>